<dbReference type="AlphaFoldDB" id="A0A074YWK9"/>
<dbReference type="Pfam" id="PF00651">
    <property type="entry name" value="BTB"/>
    <property type="match status" value="1"/>
</dbReference>
<accession>A0A074YWK9</accession>
<evidence type="ECO:0000313" key="2">
    <source>
        <dbReference type="EMBL" id="KEQ98557.1"/>
    </source>
</evidence>
<keyword evidence="3" id="KW-1185">Reference proteome</keyword>
<organism evidence="2 3">
    <name type="scientific">Aureobasidium subglaciale (strain EXF-2481)</name>
    <name type="common">Aureobasidium pullulans var. subglaciale</name>
    <dbReference type="NCBI Taxonomy" id="1043005"/>
    <lineage>
        <taxon>Eukaryota</taxon>
        <taxon>Fungi</taxon>
        <taxon>Dikarya</taxon>
        <taxon>Ascomycota</taxon>
        <taxon>Pezizomycotina</taxon>
        <taxon>Dothideomycetes</taxon>
        <taxon>Dothideomycetidae</taxon>
        <taxon>Dothideales</taxon>
        <taxon>Saccotheciaceae</taxon>
        <taxon>Aureobasidium</taxon>
    </lineage>
</organism>
<evidence type="ECO:0000259" key="1">
    <source>
        <dbReference type="PROSITE" id="PS50097"/>
    </source>
</evidence>
<dbReference type="SMART" id="SM00225">
    <property type="entry name" value="BTB"/>
    <property type="match status" value="1"/>
</dbReference>
<protein>
    <recommendedName>
        <fullName evidence="1">BTB domain-containing protein</fullName>
    </recommendedName>
</protein>
<dbReference type="InterPro" id="IPR000210">
    <property type="entry name" value="BTB/POZ_dom"/>
</dbReference>
<dbReference type="PROSITE" id="PS50097">
    <property type="entry name" value="BTB"/>
    <property type="match status" value="1"/>
</dbReference>
<dbReference type="InterPro" id="IPR011333">
    <property type="entry name" value="SKP1/BTB/POZ_sf"/>
</dbReference>
<name>A0A074YWK9_AURSE</name>
<sequence length="244" mass="27389">MAEATNPLFADPEIYNNRDDSDIIIKFGDQQIFAHRVVLRMWSPFFKRSLSSKFASSILRKRTLKYEWWSDFSIVNANECTQVATNSVFDLGGEDDPDHIKAMLMHMYGLRYSEHPLNPSKQAGEVKPLGDRIGLFMVAGKYDCPSVRVAVITLIQEQTKTKWNFSSSSKLNFKVASDAFLAGLGPDAPQLADGSLVEVIYEFLEKNFGGLMRFGKFSELVKSGALLNAQMSARLLFKLGKDLV</sequence>
<dbReference type="Proteomes" id="UP000030641">
    <property type="component" value="Unassembled WGS sequence"/>
</dbReference>
<dbReference type="Gene3D" id="3.30.710.10">
    <property type="entry name" value="Potassium Channel Kv1.1, Chain A"/>
    <property type="match status" value="1"/>
</dbReference>
<dbReference type="SUPFAM" id="SSF54695">
    <property type="entry name" value="POZ domain"/>
    <property type="match status" value="1"/>
</dbReference>
<dbReference type="GeneID" id="25363369"/>
<dbReference type="EMBL" id="KL584752">
    <property type="protein sequence ID" value="KEQ98557.1"/>
    <property type="molecule type" value="Genomic_DNA"/>
</dbReference>
<proteinExistence type="predicted"/>
<dbReference type="OrthoDB" id="6359816at2759"/>
<dbReference type="RefSeq" id="XP_013346770.1">
    <property type="nucleotide sequence ID" value="XM_013491316.1"/>
</dbReference>
<dbReference type="InParanoid" id="A0A074YWK9"/>
<reference evidence="2 3" key="1">
    <citation type="journal article" date="2014" name="BMC Genomics">
        <title>Genome sequencing of four Aureobasidium pullulans varieties: biotechnological potential, stress tolerance, and description of new species.</title>
        <authorList>
            <person name="Gostin Ar C."/>
            <person name="Ohm R.A."/>
            <person name="Kogej T."/>
            <person name="Sonjak S."/>
            <person name="Turk M."/>
            <person name="Zajc J."/>
            <person name="Zalar P."/>
            <person name="Grube M."/>
            <person name="Sun H."/>
            <person name="Han J."/>
            <person name="Sharma A."/>
            <person name="Chiniquy J."/>
            <person name="Ngan C.Y."/>
            <person name="Lipzen A."/>
            <person name="Barry K."/>
            <person name="Grigoriev I.V."/>
            <person name="Gunde-Cimerman N."/>
        </authorList>
    </citation>
    <scope>NUCLEOTIDE SEQUENCE [LARGE SCALE GENOMIC DNA]</scope>
    <source>
        <strain evidence="2 3">EXF-2481</strain>
    </source>
</reference>
<dbReference type="STRING" id="1043005.A0A074YWK9"/>
<feature type="domain" description="BTB" evidence="1">
    <location>
        <begin position="21"/>
        <end position="116"/>
    </location>
</feature>
<evidence type="ECO:0000313" key="3">
    <source>
        <dbReference type="Proteomes" id="UP000030641"/>
    </source>
</evidence>
<dbReference type="HOGENOM" id="CLU_087641_0_0_1"/>
<gene>
    <name evidence="2" type="ORF">AUEXF2481DRAFT_26924</name>
</gene>